<keyword evidence="4 6" id="KW-0456">Lyase</keyword>
<dbReference type="GO" id="GO:0016831">
    <property type="term" value="F:carboxy-lyase activity"/>
    <property type="evidence" value="ECO:0007669"/>
    <property type="project" value="TreeGrafter"/>
</dbReference>
<dbReference type="SUPFAM" id="SSF53383">
    <property type="entry name" value="PLP-dependent transferases"/>
    <property type="match status" value="1"/>
</dbReference>
<dbReference type="Gene3D" id="3.90.1150.10">
    <property type="entry name" value="Aspartate Aminotransferase, domain 1"/>
    <property type="match status" value="1"/>
</dbReference>
<name>A0AB34KQF1_9PEZI</name>
<dbReference type="Pfam" id="PF00282">
    <property type="entry name" value="Pyridoxal_deC"/>
    <property type="match status" value="1"/>
</dbReference>
<dbReference type="InterPro" id="IPR010977">
    <property type="entry name" value="Aromatic_deC"/>
</dbReference>
<evidence type="ECO:0000256" key="3">
    <source>
        <dbReference type="ARBA" id="ARBA00022898"/>
    </source>
</evidence>
<evidence type="ECO:0000256" key="2">
    <source>
        <dbReference type="ARBA" id="ARBA00009533"/>
    </source>
</evidence>
<comment type="similarity">
    <text evidence="2 6">Belongs to the group II decarboxylase family.</text>
</comment>
<dbReference type="InterPro" id="IPR002129">
    <property type="entry name" value="PyrdxlP-dep_de-COase"/>
</dbReference>
<dbReference type="InterPro" id="IPR015421">
    <property type="entry name" value="PyrdxlP-dep_Trfase_major"/>
</dbReference>
<protein>
    <recommendedName>
        <fullName evidence="9">PLP-dependent transferase</fullName>
    </recommendedName>
</protein>
<dbReference type="RefSeq" id="XP_069230294.1">
    <property type="nucleotide sequence ID" value="XM_069372841.1"/>
</dbReference>
<evidence type="ECO:0008006" key="9">
    <source>
        <dbReference type="Google" id="ProtNLM"/>
    </source>
</evidence>
<evidence type="ECO:0000256" key="4">
    <source>
        <dbReference type="ARBA" id="ARBA00023239"/>
    </source>
</evidence>
<dbReference type="PANTHER" id="PTHR11999:SF165">
    <property type="entry name" value="DECARBOXYLASE, PUTATIVE (AFU_ORTHOLOGUE AFUA_2G04980)-RELATED"/>
    <property type="match status" value="1"/>
</dbReference>
<proteinExistence type="inferred from homology"/>
<sequence>MSTQGDLVLPSQAALEHARSTLLTDLPSDGIGYEQAQHHLENDIVPALNGSSKSSRYYGFVTGGSLPIATFADKLAVEEDQNVQVHLPNETVATNVEDAALKMLSRLLEFEPSDWPHRTFTTGATASNVVGLACGREHIVAEAARRRGTEANVSDDGLLAATQKAGIQTIQILTTVPHSSLRKAASILGLGHNSVIDVSDPSAPHRFSHDLLQTHLSKPNSASIIAISAAEVNTGLFATTGLAELTTLRSLADTHGAWIHVDAAFGLQARLLLSPTITNPSYTTLQAGVTGLHLADSITGDAHKMLNVPYDSGFILTKSLPLAQRVFQNPSAAYLSSSAASSPDAIPSPLHIGLENSRRFRALPIYASLAAHGRAGYLSILEKQIALARSIAAYVAAPSSGYELLPLDPGASLEERLACVYVIVLFRAKDEALNEGLVERVNASRRIYVSGTRWEGRAAARFAVANWGVDGVTDLEVVKGVLGEVVEK</sequence>
<comment type="cofactor">
    <cofactor evidence="1 5 6">
        <name>pyridoxal 5'-phosphate</name>
        <dbReference type="ChEBI" id="CHEBI:597326"/>
    </cofactor>
</comment>
<dbReference type="EMBL" id="JAAQHG020000011">
    <property type="protein sequence ID" value="KAL1587189.1"/>
    <property type="molecule type" value="Genomic_DNA"/>
</dbReference>
<dbReference type="AlphaFoldDB" id="A0AB34KQF1"/>
<dbReference type="Proteomes" id="UP000803884">
    <property type="component" value="Unassembled WGS sequence"/>
</dbReference>
<dbReference type="GO" id="GO:0019752">
    <property type="term" value="P:carboxylic acid metabolic process"/>
    <property type="evidence" value="ECO:0007669"/>
    <property type="project" value="InterPro"/>
</dbReference>
<dbReference type="GO" id="GO:0030170">
    <property type="term" value="F:pyridoxal phosphate binding"/>
    <property type="evidence" value="ECO:0007669"/>
    <property type="project" value="InterPro"/>
</dbReference>
<evidence type="ECO:0000256" key="6">
    <source>
        <dbReference type="RuleBase" id="RU000382"/>
    </source>
</evidence>
<dbReference type="GO" id="GO:0005737">
    <property type="term" value="C:cytoplasm"/>
    <property type="evidence" value="ECO:0007669"/>
    <property type="project" value="TreeGrafter"/>
</dbReference>
<dbReference type="GeneID" id="96005679"/>
<feature type="modified residue" description="N6-(pyridoxal phosphate)lysine" evidence="5">
    <location>
        <position position="304"/>
    </location>
</feature>
<evidence type="ECO:0000256" key="1">
    <source>
        <dbReference type="ARBA" id="ARBA00001933"/>
    </source>
</evidence>
<evidence type="ECO:0000313" key="8">
    <source>
        <dbReference type="Proteomes" id="UP000803884"/>
    </source>
</evidence>
<reference evidence="7 8" key="1">
    <citation type="journal article" date="2020" name="Microbiol. Resour. Announc.">
        <title>Draft Genome Sequence of a Cladosporium Species Isolated from the Mesophotic Ascidian Didemnum maculosum.</title>
        <authorList>
            <person name="Gioti A."/>
            <person name="Siaperas R."/>
            <person name="Nikolaivits E."/>
            <person name="Le Goff G."/>
            <person name="Ouazzani J."/>
            <person name="Kotoulas G."/>
            <person name="Topakas E."/>
        </authorList>
    </citation>
    <scope>NUCLEOTIDE SEQUENCE [LARGE SCALE GENOMIC DNA]</scope>
    <source>
        <strain evidence="7 8">TM138-S3</strain>
    </source>
</reference>
<evidence type="ECO:0000256" key="5">
    <source>
        <dbReference type="PIRSR" id="PIRSR602129-50"/>
    </source>
</evidence>
<comment type="caution">
    <text evidence="7">The sequence shown here is derived from an EMBL/GenBank/DDBJ whole genome shotgun (WGS) entry which is preliminary data.</text>
</comment>
<evidence type="ECO:0000313" key="7">
    <source>
        <dbReference type="EMBL" id="KAL1587189.1"/>
    </source>
</evidence>
<dbReference type="InterPro" id="IPR015422">
    <property type="entry name" value="PyrdxlP-dep_Trfase_small"/>
</dbReference>
<keyword evidence="3 5" id="KW-0663">Pyridoxal phosphate</keyword>
<dbReference type="InterPro" id="IPR015424">
    <property type="entry name" value="PyrdxlP-dep_Trfase"/>
</dbReference>
<organism evidence="7 8">
    <name type="scientific">Cladosporium halotolerans</name>
    <dbReference type="NCBI Taxonomy" id="1052096"/>
    <lineage>
        <taxon>Eukaryota</taxon>
        <taxon>Fungi</taxon>
        <taxon>Dikarya</taxon>
        <taxon>Ascomycota</taxon>
        <taxon>Pezizomycotina</taxon>
        <taxon>Dothideomycetes</taxon>
        <taxon>Dothideomycetidae</taxon>
        <taxon>Cladosporiales</taxon>
        <taxon>Cladosporiaceae</taxon>
        <taxon>Cladosporium</taxon>
    </lineage>
</organism>
<accession>A0AB34KQF1</accession>
<dbReference type="PANTHER" id="PTHR11999">
    <property type="entry name" value="GROUP II PYRIDOXAL-5-PHOSPHATE DECARBOXYLASE"/>
    <property type="match status" value="1"/>
</dbReference>
<dbReference type="Gene3D" id="3.40.640.10">
    <property type="entry name" value="Type I PLP-dependent aspartate aminotransferase-like (Major domain)"/>
    <property type="match status" value="1"/>
</dbReference>
<keyword evidence="8" id="KW-1185">Reference proteome</keyword>
<gene>
    <name evidence="7" type="ORF">WHR41_04235</name>
</gene>